<dbReference type="AlphaFoldDB" id="A0AAV9HR74"/>
<feature type="compositionally biased region" description="Low complexity" evidence="2">
    <location>
        <begin position="153"/>
        <end position="170"/>
    </location>
</feature>
<evidence type="ECO:0000259" key="3">
    <source>
        <dbReference type="PROSITE" id="PS50103"/>
    </source>
</evidence>
<evidence type="ECO:0000313" key="5">
    <source>
        <dbReference type="Proteomes" id="UP001321749"/>
    </source>
</evidence>
<feature type="region of interest" description="Disordered" evidence="2">
    <location>
        <begin position="131"/>
        <end position="189"/>
    </location>
</feature>
<feature type="region of interest" description="Disordered" evidence="2">
    <location>
        <begin position="255"/>
        <end position="280"/>
    </location>
</feature>
<dbReference type="PROSITE" id="PS50103">
    <property type="entry name" value="ZF_C3H1"/>
    <property type="match status" value="1"/>
</dbReference>
<name>A0AAV9HR74_9PEZI</name>
<evidence type="ECO:0000256" key="1">
    <source>
        <dbReference type="PROSITE-ProRule" id="PRU00723"/>
    </source>
</evidence>
<sequence length="405" mass="44202">MSSKSDVQNAIATAQSVADSCRALPTEFSVGASAASGMIQALEAFNRFKTSQTTSADDNGDFNLSAILTPCLVALEKMRSIRERYDPRPMGVRDRMRWKTDSDKFTKEVSALFQATSAVRETVDMLERTAARAAAVRQSTPPRQTTPPRPETPTRAAATHTPTRTPTQRDTPARPPPSQPITPSRTRLPMCPNGSGCRVPLCWKTHNHPPAPQCPEGRNCPDSTCTRWHPQSRHCEKGPACTLPFCSKAHPWPRVVQSSGTPERQNPGLSASSTATPITPQVHRAEYPEDWSQMANPAVSVSSSGTSTGAPTLDELVSELSITEDAARQPSGSRETWQARCPRKYACPGGYNGECPLYHPPRQPCAHGVLCRKGSQCTFDHSYLLQAPEYSELPAQGHRTTPYIV</sequence>
<reference evidence="4" key="1">
    <citation type="journal article" date="2023" name="Mol. Phylogenet. Evol.">
        <title>Genome-scale phylogeny and comparative genomics of the fungal order Sordariales.</title>
        <authorList>
            <person name="Hensen N."/>
            <person name="Bonometti L."/>
            <person name="Westerberg I."/>
            <person name="Brannstrom I.O."/>
            <person name="Guillou S."/>
            <person name="Cros-Aarteil S."/>
            <person name="Calhoun S."/>
            <person name="Haridas S."/>
            <person name="Kuo A."/>
            <person name="Mondo S."/>
            <person name="Pangilinan J."/>
            <person name="Riley R."/>
            <person name="LaButti K."/>
            <person name="Andreopoulos B."/>
            <person name="Lipzen A."/>
            <person name="Chen C."/>
            <person name="Yan M."/>
            <person name="Daum C."/>
            <person name="Ng V."/>
            <person name="Clum A."/>
            <person name="Steindorff A."/>
            <person name="Ohm R.A."/>
            <person name="Martin F."/>
            <person name="Silar P."/>
            <person name="Natvig D.O."/>
            <person name="Lalanne C."/>
            <person name="Gautier V."/>
            <person name="Ament-Velasquez S.L."/>
            <person name="Kruys A."/>
            <person name="Hutchinson M.I."/>
            <person name="Powell A.J."/>
            <person name="Barry K."/>
            <person name="Miller A.N."/>
            <person name="Grigoriev I.V."/>
            <person name="Debuchy R."/>
            <person name="Gladieux P."/>
            <person name="Hiltunen Thoren M."/>
            <person name="Johannesson H."/>
        </authorList>
    </citation>
    <scope>NUCLEOTIDE SEQUENCE</scope>
    <source>
        <strain evidence="4">PSN324</strain>
    </source>
</reference>
<feature type="domain" description="C3H1-type" evidence="3">
    <location>
        <begin position="354"/>
        <end position="384"/>
    </location>
</feature>
<evidence type="ECO:0000313" key="4">
    <source>
        <dbReference type="EMBL" id="KAK4463234.1"/>
    </source>
</evidence>
<organism evidence="4 5">
    <name type="scientific">Cladorrhinum samala</name>
    <dbReference type="NCBI Taxonomy" id="585594"/>
    <lineage>
        <taxon>Eukaryota</taxon>
        <taxon>Fungi</taxon>
        <taxon>Dikarya</taxon>
        <taxon>Ascomycota</taxon>
        <taxon>Pezizomycotina</taxon>
        <taxon>Sordariomycetes</taxon>
        <taxon>Sordariomycetidae</taxon>
        <taxon>Sordariales</taxon>
        <taxon>Podosporaceae</taxon>
        <taxon>Cladorrhinum</taxon>
    </lineage>
</organism>
<protein>
    <recommendedName>
        <fullName evidence="3">C3H1-type domain-containing protein</fullName>
    </recommendedName>
</protein>
<dbReference type="EMBL" id="MU864962">
    <property type="protein sequence ID" value="KAK4463234.1"/>
    <property type="molecule type" value="Genomic_DNA"/>
</dbReference>
<keyword evidence="1" id="KW-0862">Zinc</keyword>
<accession>A0AAV9HR74</accession>
<comment type="caution">
    <text evidence="4">The sequence shown here is derived from an EMBL/GenBank/DDBJ whole genome shotgun (WGS) entry which is preliminary data.</text>
</comment>
<proteinExistence type="predicted"/>
<reference evidence="4" key="2">
    <citation type="submission" date="2023-06" db="EMBL/GenBank/DDBJ databases">
        <authorList>
            <consortium name="Lawrence Berkeley National Laboratory"/>
            <person name="Mondo S.J."/>
            <person name="Hensen N."/>
            <person name="Bonometti L."/>
            <person name="Westerberg I."/>
            <person name="Brannstrom I.O."/>
            <person name="Guillou S."/>
            <person name="Cros-Aarteil S."/>
            <person name="Calhoun S."/>
            <person name="Haridas S."/>
            <person name="Kuo A."/>
            <person name="Pangilinan J."/>
            <person name="Riley R."/>
            <person name="Labutti K."/>
            <person name="Andreopoulos B."/>
            <person name="Lipzen A."/>
            <person name="Chen C."/>
            <person name="Yanf M."/>
            <person name="Daum C."/>
            <person name="Ng V."/>
            <person name="Clum A."/>
            <person name="Steindorff A."/>
            <person name="Ohm R."/>
            <person name="Martin F."/>
            <person name="Silar P."/>
            <person name="Natvig D."/>
            <person name="Lalanne C."/>
            <person name="Gautier V."/>
            <person name="Ament-Velasquez S.L."/>
            <person name="Kruys A."/>
            <person name="Hutchinson M.I."/>
            <person name="Powell A.J."/>
            <person name="Barry K."/>
            <person name="Miller A.N."/>
            <person name="Grigoriev I.V."/>
            <person name="Debuchy R."/>
            <person name="Gladieux P."/>
            <person name="Thoren M.H."/>
            <person name="Johannesson H."/>
        </authorList>
    </citation>
    <scope>NUCLEOTIDE SEQUENCE</scope>
    <source>
        <strain evidence="4">PSN324</strain>
    </source>
</reference>
<dbReference type="Gene3D" id="4.10.1000.40">
    <property type="match status" value="1"/>
</dbReference>
<feature type="zinc finger region" description="C3H1-type" evidence="1">
    <location>
        <begin position="354"/>
        <end position="384"/>
    </location>
</feature>
<evidence type="ECO:0000256" key="2">
    <source>
        <dbReference type="SAM" id="MobiDB-lite"/>
    </source>
</evidence>
<dbReference type="GO" id="GO:0008270">
    <property type="term" value="F:zinc ion binding"/>
    <property type="evidence" value="ECO:0007669"/>
    <property type="project" value="UniProtKB-KW"/>
</dbReference>
<gene>
    <name evidence="4" type="ORF">QBC42DRAFT_345723</name>
</gene>
<keyword evidence="1" id="KW-0863">Zinc-finger</keyword>
<dbReference type="Proteomes" id="UP001321749">
    <property type="component" value="Unassembled WGS sequence"/>
</dbReference>
<feature type="compositionally biased region" description="Polar residues" evidence="2">
    <location>
        <begin position="256"/>
        <end position="279"/>
    </location>
</feature>
<keyword evidence="1" id="KW-0479">Metal-binding</keyword>
<keyword evidence="5" id="KW-1185">Reference proteome</keyword>
<dbReference type="InterPro" id="IPR000571">
    <property type="entry name" value="Znf_CCCH"/>
</dbReference>